<feature type="compositionally biased region" description="Basic residues" evidence="1">
    <location>
        <begin position="49"/>
        <end position="58"/>
    </location>
</feature>
<reference evidence="2" key="2">
    <citation type="journal article" date="2015" name="Data Brief">
        <title>Shoot transcriptome of the giant reed, Arundo donax.</title>
        <authorList>
            <person name="Barrero R.A."/>
            <person name="Guerrero F.D."/>
            <person name="Moolhuijzen P."/>
            <person name="Goolsby J.A."/>
            <person name="Tidwell J."/>
            <person name="Bellgard S.E."/>
            <person name="Bellgard M.I."/>
        </authorList>
    </citation>
    <scope>NUCLEOTIDE SEQUENCE</scope>
    <source>
        <tissue evidence="2">Shoot tissue taken approximately 20 cm above the soil surface</tissue>
    </source>
</reference>
<feature type="compositionally biased region" description="Basic residues" evidence="1">
    <location>
        <begin position="26"/>
        <end position="40"/>
    </location>
</feature>
<evidence type="ECO:0000313" key="2">
    <source>
        <dbReference type="EMBL" id="JAE02905.1"/>
    </source>
</evidence>
<reference evidence="2" key="1">
    <citation type="submission" date="2014-09" db="EMBL/GenBank/DDBJ databases">
        <authorList>
            <person name="Magalhaes I.L.F."/>
            <person name="Oliveira U."/>
            <person name="Santos F.R."/>
            <person name="Vidigal T.H.D.A."/>
            <person name="Brescovit A.D."/>
            <person name="Santos A.J."/>
        </authorList>
    </citation>
    <scope>NUCLEOTIDE SEQUENCE</scope>
    <source>
        <tissue evidence="2">Shoot tissue taken approximately 20 cm above the soil surface</tissue>
    </source>
</reference>
<name>A0A0A9UXK1_ARUDO</name>
<evidence type="ECO:0000256" key="1">
    <source>
        <dbReference type="SAM" id="MobiDB-lite"/>
    </source>
</evidence>
<proteinExistence type="predicted"/>
<protein>
    <submittedName>
        <fullName evidence="2">Uncharacterized protein</fullName>
    </submittedName>
</protein>
<sequence length="100" mass="11354">MGPPTSTRSPRTTSPPRASSSSPARSPRRAPPRPRPRPRPAARPLASPRPRRPRPACRLRHSPCWHWLVSWRCYDNRIPSSFISEGGGQEKISRYFCSNL</sequence>
<organism evidence="2">
    <name type="scientific">Arundo donax</name>
    <name type="common">Giant reed</name>
    <name type="synonym">Donax arundinaceus</name>
    <dbReference type="NCBI Taxonomy" id="35708"/>
    <lineage>
        <taxon>Eukaryota</taxon>
        <taxon>Viridiplantae</taxon>
        <taxon>Streptophyta</taxon>
        <taxon>Embryophyta</taxon>
        <taxon>Tracheophyta</taxon>
        <taxon>Spermatophyta</taxon>
        <taxon>Magnoliopsida</taxon>
        <taxon>Liliopsida</taxon>
        <taxon>Poales</taxon>
        <taxon>Poaceae</taxon>
        <taxon>PACMAD clade</taxon>
        <taxon>Arundinoideae</taxon>
        <taxon>Arundineae</taxon>
        <taxon>Arundo</taxon>
    </lineage>
</organism>
<dbReference type="EMBL" id="GBRH01194991">
    <property type="protein sequence ID" value="JAE02905.1"/>
    <property type="molecule type" value="Transcribed_RNA"/>
</dbReference>
<feature type="compositionally biased region" description="Low complexity" evidence="1">
    <location>
        <begin position="1"/>
        <end position="25"/>
    </location>
</feature>
<feature type="region of interest" description="Disordered" evidence="1">
    <location>
        <begin position="1"/>
        <end position="58"/>
    </location>
</feature>
<accession>A0A0A9UXK1</accession>
<dbReference type="AlphaFoldDB" id="A0A0A9UXK1"/>